<protein>
    <submittedName>
        <fullName evidence="2">Uncharacterized protein</fullName>
    </submittedName>
</protein>
<dbReference type="EMBL" id="NHOW01000214">
    <property type="protein sequence ID" value="OYR57413.1"/>
    <property type="molecule type" value="Genomic_DNA"/>
</dbReference>
<evidence type="ECO:0000313" key="2">
    <source>
        <dbReference type="EMBL" id="OYR57413.1"/>
    </source>
</evidence>
<comment type="caution">
    <text evidence="2">The sequence shown here is derived from an EMBL/GenBank/DDBJ whole genome shotgun (WGS) entry which is preliminary data.</text>
</comment>
<accession>A0A256ILS4</accession>
<dbReference type="AlphaFoldDB" id="A0A256ILS4"/>
<evidence type="ECO:0000313" key="3">
    <source>
        <dbReference type="Proteomes" id="UP000216409"/>
    </source>
</evidence>
<organism evidence="2 3">
    <name type="scientific">Halorubrum ezzemoulense</name>
    <name type="common">Halorubrum chaoviator</name>
    <dbReference type="NCBI Taxonomy" id="337243"/>
    <lineage>
        <taxon>Archaea</taxon>
        <taxon>Methanobacteriati</taxon>
        <taxon>Methanobacteriota</taxon>
        <taxon>Stenosarchaea group</taxon>
        <taxon>Halobacteria</taxon>
        <taxon>Halobacteriales</taxon>
        <taxon>Haloferacaceae</taxon>
        <taxon>Halorubrum</taxon>
    </lineage>
</organism>
<evidence type="ECO:0000256" key="1">
    <source>
        <dbReference type="SAM" id="MobiDB-lite"/>
    </source>
</evidence>
<dbReference type="Proteomes" id="UP000216409">
    <property type="component" value="Unassembled WGS sequence"/>
</dbReference>
<dbReference type="InterPro" id="IPR058376">
    <property type="entry name" value="DUF8063"/>
</dbReference>
<sequence length="235" mass="26908">MVQQEEVTRSDYINAVLYYNQIGHSNPLNLSEEEEQLYQDIVDRGSEQYDLTPDEIVTLAQEEQQSEEQQEDQQQEETESEQEDQLYSEDEVEEVNNDSYSIGSVTVTKLVYLEDGTIVATIDARSPVEITASYPTDGDGGLGRSFHQLEQGENKIEITGSYDGQIAIWAGTDGQQIRPPSTSIVDLPPSSWIYSWEIFFGGIFGTIVAIIYDYRRIMYNKVETVRSIFEIDWWR</sequence>
<feature type="region of interest" description="Disordered" evidence="1">
    <location>
        <begin position="62"/>
        <end position="99"/>
    </location>
</feature>
<feature type="compositionally biased region" description="Acidic residues" evidence="1">
    <location>
        <begin position="64"/>
        <end position="96"/>
    </location>
</feature>
<name>A0A256ILS4_HALEZ</name>
<dbReference type="Pfam" id="PF26259">
    <property type="entry name" value="DUF8063"/>
    <property type="match status" value="1"/>
</dbReference>
<proteinExistence type="predicted"/>
<gene>
    <name evidence="2" type="ORF">DJ83_16950</name>
</gene>
<reference evidence="2 3" key="1">
    <citation type="journal article" date="2014" name="Front. Microbiol.">
        <title>Population and genomic analysis of the genus Halorubrum.</title>
        <authorList>
            <person name="Fullmer M.S."/>
            <person name="Soucy S.M."/>
            <person name="Swithers K.S."/>
            <person name="Makkay A.M."/>
            <person name="Wheeler R."/>
            <person name="Ventosa A."/>
            <person name="Gogarten J.P."/>
            <person name="Papke R.T."/>
        </authorList>
    </citation>
    <scope>NUCLEOTIDE SEQUENCE [LARGE SCALE GENOMIC DNA]</scope>
    <source>
        <strain evidence="2 3">LD3</strain>
    </source>
</reference>